<comment type="catalytic activity">
    <reaction evidence="1">
        <text>[E2 ubiquitin-conjugating enzyme]-S-ubiquitinyl-L-cysteine + [acceptor protein]-L-lysine = [E2 ubiquitin-conjugating enzyme]-L-cysteine + [acceptor protein]-N(6)-ubiquitinyl-L-lysine.</text>
        <dbReference type="EC" id="2.3.2.31"/>
    </reaction>
</comment>
<keyword evidence="8" id="KW-0862">Zinc</keyword>
<accession>A0A0D1Y2Q4</accession>
<organism evidence="14 15">
    <name type="scientific">Exophiala sideris</name>
    <dbReference type="NCBI Taxonomy" id="1016849"/>
    <lineage>
        <taxon>Eukaryota</taxon>
        <taxon>Fungi</taxon>
        <taxon>Dikarya</taxon>
        <taxon>Ascomycota</taxon>
        <taxon>Pezizomycotina</taxon>
        <taxon>Eurotiomycetes</taxon>
        <taxon>Chaetothyriomycetidae</taxon>
        <taxon>Chaetothyriales</taxon>
        <taxon>Herpotrichiellaceae</taxon>
        <taxon>Exophiala</taxon>
    </lineage>
</organism>
<feature type="coiled-coil region" evidence="10">
    <location>
        <begin position="109"/>
        <end position="136"/>
    </location>
</feature>
<protein>
    <recommendedName>
        <fullName evidence="2">RBR-type E3 ubiquitin transferase</fullName>
        <ecNumber evidence="2">2.3.2.31</ecNumber>
    </recommendedName>
</protein>
<keyword evidence="10" id="KW-0175">Coiled coil</keyword>
<evidence type="ECO:0000313" key="15">
    <source>
        <dbReference type="Proteomes" id="UP000053599"/>
    </source>
</evidence>
<name>A0A0D1Y2Q4_9EURO</name>
<keyword evidence="7" id="KW-0833">Ubl conjugation pathway</keyword>
<evidence type="ECO:0000259" key="12">
    <source>
        <dbReference type="PROSITE" id="PS50089"/>
    </source>
</evidence>
<dbReference type="PANTHER" id="PTHR11685">
    <property type="entry name" value="RBR FAMILY RING FINGER AND IBR DOMAIN-CONTAINING"/>
    <property type="match status" value="1"/>
</dbReference>
<keyword evidence="4" id="KW-0479">Metal-binding</keyword>
<keyword evidence="6 9" id="KW-0863">Zinc-finger</keyword>
<evidence type="ECO:0000256" key="8">
    <source>
        <dbReference type="ARBA" id="ARBA00022833"/>
    </source>
</evidence>
<evidence type="ECO:0000259" key="13">
    <source>
        <dbReference type="PROSITE" id="PS51873"/>
    </source>
</evidence>
<evidence type="ECO:0000256" key="3">
    <source>
        <dbReference type="ARBA" id="ARBA00022679"/>
    </source>
</evidence>
<dbReference type="Proteomes" id="UP000053599">
    <property type="component" value="Unassembled WGS sequence"/>
</dbReference>
<feature type="domain" description="RING-type" evidence="12">
    <location>
        <begin position="207"/>
        <end position="252"/>
    </location>
</feature>
<evidence type="ECO:0000256" key="1">
    <source>
        <dbReference type="ARBA" id="ARBA00001798"/>
    </source>
</evidence>
<evidence type="ECO:0000256" key="11">
    <source>
        <dbReference type="SAM" id="Phobius"/>
    </source>
</evidence>
<keyword evidence="11" id="KW-1133">Transmembrane helix</keyword>
<sequence length="464" mass="51135">MGALISFLAVISVRAIISFLAVIGVGVIIPILTLISVGVIIPILALISLGAIIFKSRTLSDGPDGELRRLEVTRTNDWDIVGNRAAFRHELESIESVLYDTVAPTSPAAAIWRDKAAALRLQLEELEAMEARQASQRMQHSMYRAMLSDIPILAQEAPARAGQRSEAVSGGTAVTGYADAHVSLDGSTQLEEYINQLKIAEQPKTECYVCMEEVPCSQAVTLDNCGHFWCHECLRRCFDLAIKNEGGYPVRCCEQLPNIPMDNTAIASVLGDKMIIDLQAKITEYETENRTYCHEQSCSTFIPPARILERMAPCPACQQQTCAECKAQYHDSPDCSAVHDEAFEEWRTENQAATCPGCKRVILISQGCNHKRYFRPLTLLAQAPYTDYLCLPGARAGPSSATSAALPGNSAHVRDGTKNASWTAQHKWLIVKGMAERTRCRFKRLSRLCETRLTADITIGREVT</sequence>
<dbReference type="InterPro" id="IPR031127">
    <property type="entry name" value="E3_UB_ligase_RBR"/>
</dbReference>
<evidence type="ECO:0000256" key="4">
    <source>
        <dbReference type="ARBA" id="ARBA00022723"/>
    </source>
</evidence>
<keyword evidence="11" id="KW-0472">Membrane</keyword>
<proteinExistence type="predicted"/>
<dbReference type="SUPFAM" id="SSF57850">
    <property type="entry name" value="RING/U-box"/>
    <property type="match status" value="1"/>
</dbReference>
<dbReference type="PROSITE" id="PS51873">
    <property type="entry name" value="TRIAD"/>
    <property type="match status" value="1"/>
</dbReference>
<dbReference type="GO" id="GO:0061630">
    <property type="term" value="F:ubiquitin protein ligase activity"/>
    <property type="evidence" value="ECO:0007669"/>
    <property type="project" value="UniProtKB-EC"/>
</dbReference>
<dbReference type="Pfam" id="PF01485">
    <property type="entry name" value="IBR"/>
    <property type="match status" value="1"/>
</dbReference>
<keyword evidence="3" id="KW-0808">Transferase</keyword>
<dbReference type="STRING" id="1016849.A0A0D1Y2Q4"/>
<feature type="domain" description="RING-type" evidence="13">
    <location>
        <begin position="203"/>
        <end position="416"/>
    </location>
</feature>
<dbReference type="GO" id="GO:0016567">
    <property type="term" value="P:protein ubiquitination"/>
    <property type="evidence" value="ECO:0007669"/>
    <property type="project" value="InterPro"/>
</dbReference>
<feature type="transmembrane region" description="Helical" evidence="11">
    <location>
        <begin position="25"/>
        <end position="54"/>
    </location>
</feature>
<dbReference type="GO" id="GO:0008270">
    <property type="term" value="F:zinc ion binding"/>
    <property type="evidence" value="ECO:0007669"/>
    <property type="project" value="UniProtKB-KW"/>
</dbReference>
<evidence type="ECO:0000256" key="7">
    <source>
        <dbReference type="ARBA" id="ARBA00022786"/>
    </source>
</evidence>
<dbReference type="EMBL" id="KN846954">
    <property type="protein sequence ID" value="KIV77182.1"/>
    <property type="molecule type" value="Genomic_DNA"/>
</dbReference>
<reference evidence="14 15" key="1">
    <citation type="submission" date="2015-01" db="EMBL/GenBank/DDBJ databases">
        <title>The Genome Sequence of Exophiala sideris CBS121828.</title>
        <authorList>
            <consortium name="The Broad Institute Genomics Platform"/>
            <person name="Cuomo C."/>
            <person name="de Hoog S."/>
            <person name="Gorbushina A."/>
            <person name="Stielow B."/>
            <person name="Teixiera M."/>
            <person name="Abouelleil A."/>
            <person name="Chapman S.B."/>
            <person name="Priest M."/>
            <person name="Young S.K."/>
            <person name="Wortman J."/>
            <person name="Nusbaum C."/>
            <person name="Birren B."/>
        </authorList>
    </citation>
    <scope>NUCLEOTIDE SEQUENCE [LARGE SCALE GENOMIC DNA]</scope>
    <source>
        <strain evidence="14 15">CBS 121828</strain>
    </source>
</reference>
<dbReference type="OrthoDB" id="9977870at2759"/>
<keyword evidence="11" id="KW-0812">Transmembrane</keyword>
<dbReference type="PROSITE" id="PS50089">
    <property type="entry name" value="ZF_RING_2"/>
    <property type="match status" value="1"/>
</dbReference>
<dbReference type="InterPro" id="IPR002867">
    <property type="entry name" value="IBR_dom"/>
</dbReference>
<dbReference type="InterPro" id="IPR001841">
    <property type="entry name" value="Znf_RING"/>
</dbReference>
<evidence type="ECO:0000256" key="10">
    <source>
        <dbReference type="SAM" id="Coils"/>
    </source>
</evidence>
<gene>
    <name evidence="14" type="ORF">PV11_09004</name>
</gene>
<dbReference type="EC" id="2.3.2.31" evidence="2"/>
<evidence type="ECO:0000256" key="6">
    <source>
        <dbReference type="ARBA" id="ARBA00022771"/>
    </source>
</evidence>
<dbReference type="HOGENOM" id="CLU_589286_0_0_1"/>
<dbReference type="InterPro" id="IPR044066">
    <property type="entry name" value="TRIAD_supradom"/>
</dbReference>
<evidence type="ECO:0000256" key="2">
    <source>
        <dbReference type="ARBA" id="ARBA00012251"/>
    </source>
</evidence>
<dbReference type="Gene3D" id="3.30.40.10">
    <property type="entry name" value="Zinc/RING finger domain, C3HC4 (zinc finger)"/>
    <property type="match status" value="1"/>
</dbReference>
<evidence type="ECO:0000256" key="5">
    <source>
        <dbReference type="ARBA" id="ARBA00022737"/>
    </source>
</evidence>
<evidence type="ECO:0000313" key="14">
    <source>
        <dbReference type="EMBL" id="KIV77182.1"/>
    </source>
</evidence>
<dbReference type="AlphaFoldDB" id="A0A0D1Y2Q4"/>
<keyword evidence="5" id="KW-0677">Repeat</keyword>
<dbReference type="InterPro" id="IPR013083">
    <property type="entry name" value="Znf_RING/FYVE/PHD"/>
</dbReference>
<evidence type="ECO:0000256" key="9">
    <source>
        <dbReference type="PROSITE-ProRule" id="PRU00175"/>
    </source>
</evidence>